<reference evidence="1 2" key="1">
    <citation type="submission" date="2018-10" db="EMBL/GenBank/DDBJ databases">
        <title>Genome sequencing of Arthrobacter oryzae TNB02.</title>
        <authorList>
            <person name="Cho Y.-J."/>
            <person name="Cho A."/>
            <person name="Kim O.-S."/>
        </authorList>
    </citation>
    <scope>NUCLEOTIDE SEQUENCE [LARGE SCALE GENOMIC DNA]</scope>
    <source>
        <strain evidence="1 2">TNB02</strain>
    </source>
</reference>
<accession>A0A3N0C5X8</accession>
<dbReference type="RefSeq" id="WP_123254246.1">
    <property type="nucleotide sequence ID" value="NZ_RBED01000069.1"/>
</dbReference>
<evidence type="ECO:0000313" key="2">
    <source>
        <dbReference type="Proteomes" id="UP000273807"/>
    </source>
</evidence>
<keyword evidence="2" id="KW-1185">Reference proteome</keyword>
<comment type="caution">
    <text evidence="1">The sequence shown here is derived from an EMBL/GenBank/DDBJ whole genome shotgun (WGS) entry which is preliminary data.</text>
</comment>
<gene>
    <name evidence="1" type="ORF">D7003_04025</name>
</gene>
<dbReference type="OrthoDB" id="4277148at2"/>
<proteinExistence type="predicted"/>
<dbReference type="Proteomes" id="UP000273807">
    <property type="component" value="Unassembled WGS sequence"/>
</dbReference>
<dbReference type="Gene3D" id="1.10.8.1060">
    <property type="entry name" value="Corynebacterium glutamicum thioredoxin-dependent arsenate reductase, N-terminal domain"/>
    <property type="match status" value="1"/>
</dbReference>
<name>A0A3N0C5X8_9MICC</name>
<dbReference type="AlphaFoldDB" id="A0A3N0C5X8"/>
<sequence length="72" mass="8130">MSDAQKDPTIGAIVERLAARFPDAPRTHIAGVVGQEYDLLETGRIRLYIPTLVEHSARQRLHREFPPRALDP</sequence>
<evidence type="ECO:0000313" key="1">
    <source>
        <dbReference type="EMBL" id="RNL58406.1"/>
    </source>
</evidence>
<dbReference type="EMBL" id="RBED01000069">
    <property type="protein sequence ID" value="RNL58406.1"/>
    <property type="molecule type" value="Genomic_DNA"/>
</dbReference>
<organism evidence="1 2">
    <name type="scientific">Arthrobacter oryzae</name>
    <dbReference type="NCBI Taxonomy" id="409290"/>
    <lineage>
        <taxon>Bacteria</taxon>
        <taxon>Bacillati</taxon>
        <taxon>Actinomycetota</taxon>
        <taxon>Actinomycetes</taxon>
        <taxon>Micrococcales</taxon>
        <taxon>Micrococcaceae</taxon>
        <taxon>Arthrobacter</taxon>
    </lineage>
</organism>
<protein>
    <submittedName>
        <fullName evidence="1">Uncharacterized protein</fullName>
    </submittedName>
</protein>
<dbReference type="NCBIfam" id="NF046112">
    <property type="entry name" value="MSMEG_6209_Nter"/>
    <property type="match status" value="1"/>
</dbReference>